<dbReference type="InterPro" id="IPR050770">
    <property type="entry name" value="Intradiol_RC_Dioxygenase"/>
</dbReference>
<sequence>MHPPHSRRSLLVRGAGMLAATGAPAWLAPTVAQAQSVLRPTPRQTEGPFYPVALPGDQDFDLLRNGGAVYSKAQPVWVEGLVMDTRGMPVAGAVVEIWQCDHEGHYHHPQDGGKADPKFQGFGRVAVGKDGRYRFRTMRPAPYSGRTPHIHVKVKLDRKELLTTQLYVAGDPGNPRDGLWQRLDLQDRAALTREFSASTDGLRVDFPIVVQV</sequence>
<name>A0ABU3KRG3_9BURK</name>
<keyword evidence="3" id="KW-0560">Oxidoreductase</keyword>
<dbReference type="SUPFAM" id="SSF49482">
    <property type="entry name" value="Aromatic compound dioxygenase"/>
    <property type="match status" value="1"/>
</dbReference>
<organism evidence="6 7">
    <name type="scientific">Rhodoferax potami</name>
    <dbReference type="NCBI Taxonomy" id="3068338"/>
    <lineage>
        <taxon>Bacteria</taxon>
        <taxon>Pseudomonadati</taxon>
        <taxon>Pseudomonadota</taxon>
        <taxon>Betaproteobacteria</taxon>
        <taxon>Burkholderiales</taxon>
        <taxon>Comamonadaceae</taxon>
        <taxon>Rhodoferax</taxon>
    </lineage>
</organism>
<keyword evidence="2" id="KW-0223">Dioxygenase</keyword>
<dbReference type="Gene3D" id="2.60.130.10">
    <property type="entry name" value="Aromatic compound dioxygenase"/>
    <property type="match status" value="1"/>
</dbReference>
<dbReference type="Proteomes" id="UP001321700">
    <property type="component" value="Unassembled WGS sequence"/>
</dbReference>
<proteinExistence type="inferred from homology"/>
<dbReference type="InterPro" id="IPR015889">
    <property type="entry name" value="Intradiol_dOase_core"/>
</dbReference>
<evidence type="ECO:0000256" key="4">
    <source>
        <dbReference type="SAM" id="SignalP"/>
    </source>
</evidence>
<dbReference type="RefSeq" id="WP_313875973.1">
    <property type="nucleotide sequence ID" value="NZ_JAVBIK010000001.1"/>
</dbReference>
<comment type="caution">
    <text evidence="6">The sequence shown here is derived from an EMBL/GenBank/DDBJ whole genome shotgun (WGS) entry which is preliminary data.</text>
</comment>
<evidence type="ECO:0000313" key="7">
    <source>
        <dbReference type="Proteomes" id="UP001321700"/>
    </source>
</evidence>
<dbReference type="InterPro" id="IPR006311">
    <property type="entry name" value="TAT_signal"/>
</dbReference>
<keyword evidence="4" id="KW-0732">Signal</keyword>
<comment type="similarity">
    <text evidence="1">Belongs to the intradiol ring-cleavage dioxygenase family.</text>
</comment>
<evidence type="ECO:0000256" key="3">
    <source>
        <dbReference type="ARBA" id="ARBA00023002"/>
    </source>
</evidence>
<dbReference type="PROSITE" id="PS51318">
    <property type="entry name" value="TAT"/>
    <property type="match status" value="1"/>
</dbReference>
<protein>
    <submittedName>
        <fullName evidence="6">Protocatechuate 3,4-dioxygenase</fullName>
    </submittedName>
</protein>
<dbReference type="InterPro" id="IPR039387">
    <property type="entry name" value="3_4-PCD"/>
</dbReference>
<evidence type="ECO:0000256" key="2">
    <source>
        <dbReference type="ARBA" id="ARBA00022964"/>
    </source>
</evidence>
<dbReference type="PANTHER" id="PTHR33711">
    <property type="entry name" value="DIOXYGENASE, PUTATIVE (AFU_ORTHOLOGUE AFUA_2G02910)-RELATED"/>
    <property type="match status" value="1"/>
</dbReference>
<accession>A0ABU3KRG3</accession>
<evidence type="ECO:0000313" key="6">
    <source>
        <dbReference type="EMBL" id="MDT7520369.1"/>
    </source>
</evidence>
<dbReference type="InterPro" id="IPR000627">
    <property type="entry name" value="Intradiol_dOase_C"/>
</dbReference>
<feature type="signal peptide" evidence="4">
    <location>
        <begin position="1"/>
        <end position="34"/>
    </location>
</feature>
<feature type="domain" description="Intradiol ring-cleavage dioxygenases" evidence="5">
    <location>
        <begin position="78"/>
        <end position="106"/>
    </location>
</feature>
<dbReference type="PANTHER" id="PTHR33711:SF9">
    <property type="entry name" value="PROTOCATECHUATE 3,4-DIOXYGENASE ALPHA CHAIN"/>
    <property type="match status" value="1"/>
</dbReference>
<dbReference type="Pfam" id="PF00775">
    <property type="entry name" value="Dioxygenase_C"/>
    <property type="match status" value="1"/>
</dbReference>
<gene>
    <name evidence="6" type="ORF">RAE19_16925</name>
</gene>
<keyword evidence="7" id="KW-1185">Reference proteome</keyword>
<evidence type="ECO:0000259" key="5">
    <source>
        <dbReference type="PROSITE" id="PS00083"/>
    </source>
</evidence>
<dbReference type="PROSITE" id="PS00083">
    <property type="entry name" value="INTRADIOL_DIOXYGENAS"/>
    <property type="match status" value="1"/>
</dbReference>
<dbReference type="CDD" id="cd03459">
    <property type="entry name" value="3_4-PCD"/>
    <property type="match status" value="1"/>
</dbReference>
<reference evidence="6 7" key="1">
    <citation type="submission" date="2023-08" db="EMBL/GenBank/DDBJ databases">
        <title>Rhodoferax potami sp. nov. and Rhodoferax mekongensis sp. nov., isolated from the Mekong River in Thailand.</title>
        <authorList>
            <person name="Kitikhun S."/>
            <person name="Charoenyingcharoen P."/>
            <person name="Siriarchawattana P."/>
            <person name="Likhitrattanapisal S."/>
            <person name="Nilsakha T."/>
            <person name="Chanpet A."/>
            <person name="Rattanawaree P."/>
            <person name="Ingsriswang S."/>
        </authorList>
    </citation>
    <scope>NUCLEOTIDE SEQUENCE [LARGE SCALE GENOMIC DNA]</scope>
    <source>
        <strain evidence="6 7">TBRC 17660</strain>
    </source>
</reference>
<dbReference type="EMBL" id="JAVBIK010000001">
    <property type="protein sequence ID" value="MDT7520369.1"/>
    <property type="molecule type" value="Genomic_DNA"/>
</dbReference>
<evidence type="ECO:0000256" key="1">
    <source>
        <dbReference type="ARBA" id="ARBA00007825"/>
    </source>
</evidence>
<feature type="chain" id="PRO_5046315105" evidence="4">
    <location>
        <begin position="35"/>
        <end position="212"/>
    </location>
</feature>